<proteinExistence type="predicted"/>
<feature type="transmembrane region" description="Helical" evidence="1">
    <location>
        <begin position="125"/>
        <end position="145"/>
    </location>
</feature>
<dbReference type="AlphaFoldDB" id="A0A2A3JW16"/>
<keyword evidence="1" id="KW-1133">Transmembrane helix</keyword>
<dbReference type="Proteomes" id="UP000217448">
    <property type="component" value="Unassembled WGS sequence"/>
</dbReference>
<dbReference type="OrthoDB" id="7864805at2"/>
<gene>
    <name evidence="2" type="ORF">CLG85_025915</name>
    <name evidence="3" type="ORF">CLG85_10080</name>
</gene>
<evidence type="ECO:0000256" key="1">
    <source>
        <dbReference type="SAM" id="Phobius"/>
    </source>
</evidence>
<reference evidence="4" key="2">
    <citation type="submission" date="2023-07" db="EMBL/GenBank/DDBJ databases">
        <title>Yangia mangrovi SAOS 153D genome.</title>
        <authorList>
            <person name="Verma A."/>
            <person name="Pal Y."/>
            <person name="Sundharam S."/>
            <person name="Bisht B."/>
            <person name="Srinivasan K."/>
        </authorList>
    </citation>
    <scope>NUCLEOTIDE SEQUENCE [LARGE SCALE GENOMIC DNA]</scope>
    <source>
        <strain evidence="4">SAOS 153D</strain>
    </source>
</reference>
<reference evidence="3" key="1">
    <citation type="submission" date="2017-09" db="EMBL/GenBank/DDBJ databases">
        <title>Yangia sp. SAOS 153D whole genome sequencing.</title>
        <authorList>
            <person name="Verma A."/>
            <person name="Krishnamurthi S."/>
        </authorList>
    </citation>
    <scope>NUCLEOTIDE SEQUENCE [LARGE SCALE GENOMIC DNA]</scope>
    <source>
        <strain evidence="3">SAOS 153D</strain>
    </source>
</reference>
<dbReference type="InterPro" id="IPR006750">
    <property type="entry name" value="YdcZ"/>
</dbReference>
<evidence type="ECO:0000313" key="2">
    <source>
        <dbReference type="EMBL" id="MCT4373546.1"/>
    </source>
</evidence>
<keyword evidence="1" id="KW-0472">Membrane</keyword>
<evidence type="ECO:0000313" key="3">
    <source>
        <dbReference type="EMBL" id="PBD19308.1"/>
    </source>
</evidence>
<feature type="transmembrane region" description="Helical" evidence="1">
    <location>
        <begin position="66"/>
        <end position="87"/>
    </location>
</feature>
<sequence>MPLVILAILIAAGGALVLQNSLMARLSSQTSSILVALVLNSAIGLMVLSALLIGRNGLQGLAEVTGNLRGTALLPGLLGSFFVFASLLGYQKIGAAGTIAVLVSSQLGFGIALDYVRSGSEGPAAMVPSLLGAGLLVAGAIIVAANRL</sequence>
<organism evidence="3">
    <name type="scientific">Alloyangia mangrovi</name>
    <dbReference type="NCBI Taxonomy" id="1779329"/>
    <lineage>
        <taxon>Bacteria</taxon>
        <taxon>Pseudomonadati</taxon>
        <taxon>Pseudomonadota</taxon>
        <taxon>Alphaproteobacteria</taxon>
        <taxon>Rhodobacterales</taxon>
        <taxon>Roseobacteraceae</taxon>
        <taxon>Alloyangia</taxon>
    </lineage>
</organism>
<keyword evidence="1" id="KW-0812">Transmembrane</keyword>
<accession>A0A2A3JW16</accession>
<feature type="transmembrane region" description="Helical" evidence="1">
    <location>
        <begin position="33"/>
        <end position="54"/>
    </location>
</feature>
<comment type="caution">
    <text evidence="3">The sequence shown here is derived from an EMBL/GenBank/DDBJ whole genome shotgun (WGS) entry which is preliminary data.</text>
</comment>
<dbReference type="RefSeq" id="WP_095882141.1">
    <property type="nucleotide sequence ID" value="NZ_NTHN02000099.1"/>
</dbReference>
<dbReference type="Pfam" id="PF04657">
    <property type="entry name" value="DMT_YdcZ"/>
    <property type="match status" value="1"/>
</dbReference>
<reference evidence="2" key="3">
    <citation type="submission" date="2024-05" db="EMBL/GenBank/DDBJ databases">
        <title>Yangia mangrovi SAOS 153D genome.</title>
        <authorList>
            <person name="Verma A."/>
            <person name="Pal Y."/>
            <person name="Sundharam S."/>
            <person name="Bisht B."/>
            <person name="Srinivasan K."/>
        </authorList>
    </citation>
    <scope>NUCLEOTIDE SEQUENCE</scope>
    <source>
        <strain evidence="2">SAOS 153D</strain>
    </source>
</reference>
<dbReference type="EMBL" id="NTHN02000099">
    <property type="protein sequence ID" value="MCT4373546.1"/>
    <property type="molecule type" value="Genomic_DNA"/>
</dbReference>
<dbReference type="PANTHER" id="PTHR34821">
    <property type="entry name" value="INNER MEMBRANE PROTEIN YDCZ"/>
    <property type="match status" value="1"/>
</dbReference>
<protein>
    <submittedName>
        <fullName evidence="2">DMT family transporter</fullName>
    </submittedName>
</protein>
<name>A0A2A3JW16_9RHOB</name>
<dbReference type="EMBL" id="NTHN01000146">
    <property type="protein sequence ID" value="PBD19308.1"/>
    <property type="molecule type" value="Genomic_DNA"/>
</dbReference>
<evidence type="ECO:0000313" key="4">
    <source>
        <dbReference type="Proteomes" id="UP000217448"/>
    </source>
</evidence>
<feature type="transmembrane region" description="Helical" evidence="1">
    <location>
        <begin position="93"/>
        <end position="113"/>
    </location>
</feature>
<dbReference type="GO" id="GO:0005886">
    <property type="term" value="C:plasma membrane"/>
    <property type="evidence" value="ECO:0007669"/>
    <property type="project" value="TreeGrafter"/>
</dbReference>
<dbReference type="PANTHER" id="PTHR34821:SF2">
    <property type="entry name" value="INNER MEMBRANE PROTEIN YDCZ"/>
    <property type="match status" value="1"/>
</dbReference>
<keyword evidence="4" id="KW-1185">Reference proteome</keyword>